<sequence>MSSRWCGATQPAPTQLTLLGLGHKRAGGEANRPAAAGGRKPHSHLLVLVWRGSLEKGCNLRCRPRHLIAVQNYKIALVLLQNRTLI</sequence>
<dbReference type="EMBL" id="BGPR01000354">
    <property type="protein sequence ID" value="GBM15064.1"/>
    <property type="molecule type" value="Genomic_DNA"/>
</dbReference>
<protein>
    <submittedName>
        <fullName evidence="1">Uncharacterized protein</fullName>
    </submittedName>
</protein>
<organism evidence="1 2">
    <name type="scientific">Araneus ventricosus</name>
    <name type="common">Orbweaver spider</name>
    <name type="synonym">Epeira ventricosa</name>
    <dbReference type="NCBI Taxonomy" id="182803"/>
    <lineage>
        <taxon>Eukaryota</taxon>
        <taxon>Metazoa</taxon>
        <taxon>Ecdysozoa</taxon>
        <taxon>Arthropoda</taxon>
        <taxon>Chelicerata</taxon>
        <taxon>Arachnida</taxon>
        <taxon>Araneae</taxon>
        <taxon>Araneomorphae</taxon>
        <taxon>Entelegynae</taxon>
        <taxon>Araneoidea</taxon>
        <taxon>Araneidae</taxon>
        <taxon>Araneus</taxon>
    </lineage>
</organism>
<reference evidence="1 2" key="1">
    <citation type="journal article" date="2019" name="Sci. Rep.">
        <title>Orb-weaving spider Araneus ventricosus genome elucidates the spidroin gene catalogue.</title>
        <authorList>
            <person name="Kono N."/>
            <person name="Nakamura H."/>
            <person name="Ohtoshi R."/>
            <person name="Moran D.A.P."/>
            <person name="Shinohara A."/>
            <person name="Yoshida Y."/>
            <person name="Fujiwara M."/>
            <person name="Mori M."/>
            <person name="Tomita M."/>
            <person name="Arakawa K."/>
        </authorList>
    </citation>
    <scope>NUCLEOTIDE SEQUENCE [LARGE SCALE GENOMIC DNA]</scope>
</reference>
<gene>
    <name evidence="1" type="ORF">AVEN_150083_1</name>
</gene>
<accession>A0A4Y2DGT2</accession>
<dbReference type="Proteomes" id="UP000499080">
    <property type="component" value="Unassembled WGS sequence"/>
</dbReference>
<dbReference type="AlphaFoldDB" id="A0A4Y2DGT2"/>
<evidence type="ECO:0000313" key="1">
    <source>
        <dbReference type="EMBL" id="GBM15064.1"/>
    </source>
</evidence>
<evidence type="ECO:0000313" key="2">
    <source>
        <dbReference type="Proteomes" id="UP000499080"/>
    </source>
</evidence>
<name>A0A4Y2DGT2_ARAVE</name>
<comment type="caution">
    <text evidence="1">The sequence shown here is derived from an EMBL/GenBank/DDBJ whole genome shotgun (WGS) entry which is preliminary data.</text>
</comment>
<proteinExistence type="predicted"/>
<keyword evidence="2" id="KW-1185">Reference proteome</keyword>